<protein>
    <submittedName>
        <fullName evidence="1">DUF726-domain-containing protein</fullName>
    </submittedName>
</protein>
<dbReference type="EMBL" id="BLAL01000079">
    <property type="protein sequence ID" value="GES84333.1"/>
    <property type="molecule type" value="Genomic_DNA"/>
</dbReference>
<name>A0A8H3QLP4_9GLOM</name>
<sequence length="164" mass="19232">MFRNFITKNNTISFKGNYLKKFIQKRYNNNSSITNDEYNFPEKPTWSVRSLLPSINTHSDTTISQDEYKTLLKLSNLRSTSPSEDSQLIQDINLLCYFVKHIQNVDVTDIKPMRSVLDDGINLNLHEEEEEEEEDDKNENQGRELLKRASVLYKEFYVVKTGNN</sequence>
<dbReference type="SUPFAM" id="SSF141000">
    <property type="entry name" value="Glu-tRNAGln amidotransferase C subunit"/>
    <property type="match status" value="1"/>
</dbReference>
<reference evidence="1" key="1">
    <citation type="submission" date="2019-10" db="EMBL/GenBank/DDBJ databases">
        <title>Conservation and host-specific expression of non-tandemly repeated heterogenous ribosome RNA gene in arbuscular mycorrhizal fungi.</title>
        <authorList>
            <person name="Maeda T."/>
            <person name="Kobayashi Y."/>
            <person name="Nakagawa T."/>
            <person name="Ezawa T."/>
            <person name="Yamaguchi K."/>
            <person name="Bino T."/>
            <person name="Nishimoto Y."/>
            <person name="Shigenobu S."/>
            <person name="Kawaguchi M."/>
        </authorList>
    </citation>
    <scope>NUCLEOTIDE SEQUENCE</scope>
    <source>
        <strain evidence="1">HR1</strain>
    </source>
</reference>
<evidence type="ECO:0000313" key="1">
    <source>
        <dbReference type="EMBL" id="GES84333.1"/>
    </source>
</evidence>
<dbReference type="GO" id="GO:0006450">
    <property type="term" value="P:regulation of translational fidelity"/>
    <property type="evidence" value="ECO:0007669"/>
    <property type="project" value="InterPro"/>
</dbReference>
<accession>A0A8H3QLP4</accession>
<dbReference type="Proteomes" id="UP000615446">
    <property type="component" value="Unassembled WGS sequence"/>
</dbReference>
<gene>
    <name evidence="1" type="ORF">RCL2_001145600</name>
</gene>
<comment type="caution">
    <text evidence="1">The sequence shown here is derived from an EMBL/GenBank/DDBJ whole genome shotgun (WGS) entry which is preliminary data.</text>
</comment>
<dbReference type="AlphaFoldDB" id="A0A8H3QLP4"/>
<proteinExistence type="predicted"/>
<dbReference type="InterPro" id="IPR036113">
    <property type="entry name" value="Asp/Glu-ADT_sf_sub_c"/>
</dbReference>
<dbReference type="OrthoDB" id="5522061at2759"/>
<organism evidence="1 2">
    <name type="scientific">Rhizophagus clarus</name>
    <dbReference type="NCBI Taxonomy" id="94130"/>
    <lineage>
        <taxon>Eukaryota</taxon>
        <taxon>Fungi</taxon>
        <taxon>Fungi incertae sedis</taxon>
        <taxon>Mucoromycota</taxon>
        <taxon>Glomeromycotina</taxon>
        <taxon>Glomeromycetes</taxon>
        <taxon>Glomerales</taxon>
        <taxon>Glomeraceae</taxon>
        <taxon>Rhizophagus</taxon>
    </lineage>
</organism>
<evidence type="ECO:0000313" key="2">
    <source>
        <dbReference type="Proteomes" id="UP000615446"/>
    </source>
</evidence>
<dbReference type="Pfam" id="PF20977">
    <property type="entry name" value="GatF"/>
    <property type="match status" value="1"/>
</dbReference>